<keyword evidence="3" id="KW-1185">Reference proteome</keyword>
<sequence length="104" mass="12117">MVNSKIGDQIRLIDFGSAQKISPSEKLKNVKLNFLFAAPETNTKNYDQKCDVIKILISRLHVLSELATDQCRDRPNKKDFLENRSIEKWSDFTKRTRSDIQKVF</sequence>
<dbReference type="GO" id="GO:0005524">
    <property type="term" value="F:ATP binding"/>
    <property type="evidence" value="ECO:0007669"/>
    <property type="project" value="InterPro"/>
</dbReference>
<evidence type="ECO:0000313" key="3">
    <source>
        <dbReference type="Proteomes" id="UP000039865"/>
    </source>
</evidence>
<dbReference type="AlphaFoldDB" id="A0A078ANF0"/>
<feature type="domain" description="Protein kinase" evidence="1">
    <location>
        <begin position="1"/>
        <end position="104"/>
    </location>
</feature>
<dbReference type="InParanoid" id="A0A078ANF0"/>
<evidence type="ECO:0000259" key="1">
    <source>
        <dbReference type="PROSITE" id="PS50011"/>
    </source>
</evidence>
<dbReference type="Proteomes" id="UP000039865">
    <property type="component" value="Unassembled WGS sequence"/>
</dbReference>
<evidence type="ECO:0000313" key="2">
    <source>
        <dbReference type="EMBL" id="CDW83436.1"/>
    </source>
</evidence>
<accession>A0A078ANF0</accession>
<keyword evidence="2" id="KW-0418">Kinase</keyword>
<reference evidence="2 3" key="1">
    <citation type="submission" date="2014-06" db="EMBL/GenBank/DDBJ databases">
        <authorList>
            <person name="Swart Estienne"/>
        </authorList>
    </citation>
    <scope>NUCLEOTIDE SEQUENCE [LARGE SCALE GENOMIC DNA]</scope>
    <source>
        <strain evidence="2 3">130c</strain>
    </source>
</reference>
<dbReference type="GO" id="GO:0004672">
    <property type="term" value="F:protein kinase activity"/>
    <property type="evidence" value="ECO:0007669"/>
    <property type="project" value="InterPro"/>
</dbReference>
<proteinExistence type="predicted"/>
<dbReference type="PROSITE" id="PS50011">
    <property type="entry name" value="PROTEIN_KINASE_DOM"/>
    <property type="match status" value="1"/>
</dbReference>
<protein>
    <submittedName>
        <fullName evidence="2">Protein kinase domain containing protein</fullName>
    </submittedName>
</protein>
<dbReference type="InterPro" id="IPR011009">
    <property type="entry name" value="Kinase-like_dom_sf"/>
</dbReference>
<organism evidence="2 3">
    <name type="scientific">Stylonychia lemnae</name>
    <name type="common">Ciliate</name>
    <dbReference type="NCBI Taxonomy" id="5949"/>
    <lineage>
        <taxon>Eukaryota</taxon>
        <taxon>Sar</taxon>
        <taxon>Alveolata</taxon>
        <taxon>Ciliophora</taxon>
        <taxon>Intramacronucleata</taxon>
        <taxon>Spirotrichea</taxon>
        <taxon>Stichotrichia</taxon>
        <taxon>Sporadotrichida</taxon>
        <taxon>Oxytrichidae</taxon>
        <taxon>Stylonychinae</taxon>
        <taxon>Stylonychia</taxon>
    </lineage>
</organism>
<dbReference type="SUPFAM" id="SSF56112">
    <property type="entry name" value="Protein kinase-like (PK-like)"/>
    <property type="match status" value="1"/>
</dbReference>
<name>A0A078ANF0_STYLE</name>
<dbReference type="Gene3D" id="1.10.510.10">
    <property type="entry name" value="Transferase(Phosphotransferase) domain 1"/>
    <property type="match status" value="1"/>
</dbReference>
<keyword evidence="2" id="KW-0808">Transferase</keyword>
<gene>
    <name evidence="2" type="primary">Contig7521.g8030</name>
    <name evidence="2" type="ORF">STYLEM_12482</name>
</gene>
<dbReference type="EMBL" id="CCKQ01011850">
    <property type="protein sequence ID" value="CDW83436.1"/>
    <property type="molecule type" value="Genomic_DNA"/>
</dbReference>
<dbReference type="InterPro" id="IPR000719">
    <property type="entry name" value="Prot_kinase_dom"/>
</dbReference>